<evidence type="ECO:0000313" key="3">
    <source>
        <dbReference type="Proteomes" id="UP001140074"/>
    </source>
</evidence>
<accession>A0A9W8M715</accession>
<proteinExistence type="predicted"/>
<name>A0A9W8M715_9FUNG</name>
<gene>
    <name evidence="2" type="ORF">GGH94_002123</name>
</gene>
<dbReference type="AlphaFoldDB" id="A0A9W8M715"/>
<sequence>MPRRRHHHRRLEWSRSMESMVTLVDGSLATIALAATGASVSAEARPGLLRNTANGVVSNSPLDAASTNQVGQLSVIADNALSAPQSALVVRSQSEQTTTSVTSSSEGRSAKMQMGFGQRVRESLKRRLRSVGHAIMLTHFHESTQGIDGYYAVSMA</sequence>
<keyword evidence="3" id="KW-1185">Reference proteome</keyword>
<feature type="compositionally biased region" description="Low complexity" evidence="1">
    <location>
        <begin position="92"/>
        <end position="107"/>
    </location>
</feature>
<evidence type="ECO:0000313" key="2">
    <source>
        <dbReference type="EMBL" id="KAJ2865606.1"/>
    </source>
</evidence>
<dbReference type="Proteomes" id="UP001140074">
    <property type="component" value="Unassembled WGS sequence"/>
</dbReference>
<organism evidence="2 3">
    <name type="scientific">Coemansia aciculifera</name>
    <dbReference type="NCBI Taxonomy" id="417176"/>
    <lineage>
        <taxon>Eukaryota</taxon>
        <taxon>Fungi</taxon>
        <taxon>Fungi incertae sedis</taxon>
        <taxon>Zoopagomycota</taxon>
        <taxon>Kickxellomycotina</taxon>
        <taxon>Kickxellomycetes</taxon>
        <taxon>Kickxellales</taxon>
        <taxon>Kickxellaceae</taxon>
        <taxon>Coemansia</taxon>
    </lineage>
</organism>
<evidence type="ECO:0000256" key="1">
    <source>
        <dbReference type="SAM" id="MobiDB-lite"/>
    </source>
</evidence>
<feature type="region of interest" description="Disordered" evidence="1">
    <location>
        <begin position="92"/>
        <end position="116"/>
    </location>
</feature>
<dbReference type="EMBL" id="JANBUY010000056">
    <property type="protein sequence ID" value="KAJ2865606.1"/>
    <property type="molecule type" value="Genomic_DNA"/>
</dbReference>
<reference evidence="2" key="1">
    <citation type="submission" date="2022-07" db="EMBL/GenBank/DDBJ databases">
        <title>Phylogenomic reconstructions and comparative analyses of Kickxellomycotina fungi.</title>
        <authorList>
            <person name="Reynolds N.K."/>
            <person name="Stajich J.E."/>
            <person name="Barry K."/>
            <person name="Grigoriev I.V."/>
            <person name="Crous P."/>
            <person name="Smith M.E."/>
        </authorList>
    </citation>
    <scope>NUCLEOTIDE SEQUENCE</scope>
    <source>
        <strain evidence="2">RSA 476</strain>
    </source>
</reference>
<protein>
    <submittedName>
        <fullName evidence="2">Uncharacterized protein</fullName>
    </submittedName>
</protein>
<comment type="caution">
    <text evidence="2">The sequence shown here is derived from an EMBL/GenBank/DDBJ whole genome shotgun (WGS) entry which is preliminary data.</text>
</comment>